<dbReference type="PANTHER" id="PTHR45740:SF2">
    <property type="entry name" value="POLY [ADP-RIBOSE] POLYMERASE"/>
    <property type="match status" value="1"/>
</dbReference>
<name>A0A0L0DA55_THETB</name>
<feature type="compositionally biased region" description="Basic residues" evidence="2">
    <location>
        <begin position="96"/>
        <end position="126"/>
    </location>
</feature>
<proteinExistence type="predicted"/>
<evidence type="ECO:0000256" key="2">
    <source>
        <dbReference type="SAM" id="MobiDB-lite"/>
    </source>
</evidence>
<feature type="region of interest" description="Disordered" evidence="2">
    <location>
        <begin position="70"/>
        <end position="153"/>
    </location>
</feature>
<gene>
    <name evidence="4" type="ORF">AMSG_04720</name>
</gene>
<dbReference type="PROSITE" id="PS51059">
    <property type="entry name" value="PARP_CATALYTIC"/>
    <property type="match status" value="1"/>
</dbReference>
<dbReference type="STRING" id="461836.A0A0L0DA55"/>
<evidence type="ECO:0000256" key="1">
    <source>
        <dbReference type="RuleBase" id="RU362114"/>
    </source>
</evidence>
<feature type="compositionally biased region" description="Acidic residues" evidence="2">
    <location>
        <begin position="322"/>
        <end position="335"/>
    </location>
</feature>
<feature type="compositionally biased region" description="Low complexity" evidence="2">
    <location>
        <begin position="127"/>
        <end position="144"/>
    </location>
</feature>
<dbReference type="GO" id="GO:1990404">
    <property type="term" value="F:NAD+-protein mono-ADP-ribosyltransferase activity"/>
    <property type="evidence" value="ECO:0007669"/>
    <property type="project" value="TreeGrafter"/>
</dbReference>
<dbReference type="SUPFAM" id="SSF56399">
    <property type="entry name" value="ADP-ribosylation"/>
    <property type="match status" value="1"/>
</dbReference>
<keyword evidence="1" id="KW-0328">Glycosyltransferase</keyword>
<evidence type="ECO:0000259" key="3">
    <source>
        <dbReference type="PROSITE" id="PS51059"/>
    </source>
</evidence>
<feature type="region of interest" description="Disordered" evidence="2">
    <location>
        <begin position="322"/>
        <end position="353"/>
    </location>
</feature>
<feature type="domain" description="PARP catalytic" evidence="3">
    <location>
        <begin position="520"/>
        <end position="756"/>
    </location>
</feature>
<dbReference type="OrthoDB" id="6133115at2759"/>
<feature type="compositionally biased region" description="Low complexity" evidence="2">
    <location>
        <begin position="1"/>
        <end position="23"/>
    </location>
</feature>
<dbReference type="AlphaFoldDB" id="A0A0L0DA55"/>
<dbReference type="EC" id="2.4.2.-" evidence="1"/>
<dbReference type="InterPro" id="IPR012317">
    <property type="entry name" value="Poly(ADP-ribose)pol_cat_dom"/>
</dbReference>
<dbReference type="RefSeq" id="XP_013758391.1">
    <property type="nucleotide sequence ID" value="XM_013902937.1"/>
</dbReference>
<evidence type="ECO:0000313" key="4">
    <source>
        <dbReference type="EMBL" id="KNC48976.1"/>
    </source>
</evidence>
<keyword evidence="1" id="KW-0808">Transferase</keyword>
<keyword evidence="1" id="KW-0520">NAD</keyword>
<accession>A0A0L0DA55</accession>
<reference evidence="4 5" key="1">
    <citation type="submission" date="2010-05" db="EMBL/GenBank/DDBJ databases">
        <title>The Genome Sequence of Thecamonas trahens ATCC 50062.</title>
        <authorList>
            <consortium name="The Broad Institute Genome Sequencing Platform"/>
            <person name="Russ C."/>
            <person name="Cuomo C."/>
            <person name="Shea T."/>
            <person name="Young S.K."/>
            <person name="Zeng Q."/>
            <person name="Koehrsen M."/>
            <person name="Haas B."/>
            <person name="Borodovsky M."/>
            <person name="Guigo R."/>
            <person name="Alvarado L."/>
            <person name="Berlin A."/>
            <person name="Bochicchio J."/>
            <person name="Borenstein D."/>
            <person name="Chapman S."/>
            <person name="Chen Z."/>
            <person name="Freedman E."/>
            <person name="Gellesch M."/>
            <person name="Goldberg J."/>
            <person name="Griggs A."/>
            <person name="Gujja S."/>
            <person name="Heilman E."/>
            <person name="Heiman D."/>
            <person name="Hepburn T."/>
            <person name="Howarth C."/>
            <person name="Jen D."/>
            <person name="Larson L."/>
            <person name="Mehta T."/>
            <person name="Park D."/>
            <person name="Pearson M."/>
            <person name="Roberts A."/>
            <person name="Saif S."/>
            <person name="Shenoy N."/>
            <person name="Sisk P."/>
            <person name="Stolte C."/>
            <person name="Sykes S."/>
            <person name="Thomson T."/>
            <person name="Walk T."/>
            <person name="White J."/>
            <person name="Yandava C."/>
            <person name="Burger G."/>
            <person name="Gray M.W."/>
            <person name="Holland P.W.H."/>
            <person name="King N."/>
            <person name="Lang F.B.F."/>
            <person name="Roger A.J."/>
            <person name="Ruiz-Trillo I."/>
            <person name="Lander E."/>
            <person name="Nusbaum C."/>
        </authorList>
    </citation>
    <scope>NUCLEOTIDE SEQUENCE [LARGE SCALE GENOMIC DNA]</scope>
    <source>
        <strain evidence="4 5">ATCC 50062</strain>
    </source>
</reference>
<dbReference type="Gene3D" id="3.90.228.10">
    <property type="match status" value="2"/>
</dbReference>
<sequence>MSSSVTDSDYSGSDSGSDYGSDYGSEESNVTETGTATTTGTGASSSTAECSSDAAAAKFGVSKVLTKLQNAKKFRIVSRRQDFPDDDDGAGDGDKGKKKKNKKKKKKGSKKKSKKANAKRKRKGKHASSSSSSSDASTSESSVEGSGGDPELARKNKKIGVSVLISATAEVDKAASKAGRQIVGNIRADFAAADSSAELDTVLDIAPAKEQVKAFDRYVHKLEKKRPFLARNNFLVRRLYHGTFAKCTIGFNGNTELCSMPECKLCSILREGFDLDAAPCWGARARAHPSLLTTSSGGSALTVTPKQAPLSQTMAAVLEGDESVSELDDNEDDDNNNAAGTGAGDDDDSSDSHVTIRRRLGAGLYFSPSPLEAEEYATLMPNPLGRHGRRVLLVAQVAVGNPYGTYMYTDEEIDDGVYDSLQGLEVDLEHPRGQFARSEFCVRDAAAALVTQVVVYASRERSLCPRCGVGVYYPDRAQRVIRSKFATFCSKRCGRQYAVALRAMRKLVARTPRKPDKWMASFWEETDSEEPCVMVDIWPGSVEWTMIEIEFKKSMPAINISKIYRVQNEHLYHRYIEELRSVRKKTSGNGNEKLLFHGTSSTEPSQVYTSEEGFDLRYSDWGMWGRASYFAARANYSHSYAYYEPSGHHTMFVAKVITGEAAQMDPNSGIQRPPLLTKDYPVVPTDQWGSPVKHAKELKANARIHKAKASAKRKVKVKHARYDTVTGFTGGTRVYMAYSFKAMPAYLVTYTVDNGW</sequence>
<dbReference type="GO" id="GO:0003950">
    <property type="term" value="F:NAD+ poly-ADP-ribosyltransferase activity"/>
    <property type="evidence" value="ECO:0007669"/>
    <property type="project" value="UniProtKB-UniRule"/>
</dbReference>
<evidence type="ECO:0000313" key="5">
    <source>
        <dbReference type="Proteomes" id="UP000054408"/>
    </source>
</evidence>
<dbReference type="Pfam" id="PF00644">
    <property type="entry name" value="PARP"/>
    <property type="match status" value="1"/>
</dbReference>
<dbReference type="EMBL" id="GL349452">
    <property type="protein sequence ID" value="KNC48976.1"/>
    <property type="molecule type" value="Genomic_DNA"/>
</dbReference>
<protein>
    <recommendedName>
        <fullName evidence="1">Poly [ADP-ribose] polymerase</fullName>
        <shortName evidence="1">PARP</shortName>
        <ecNumber evidence="1">2.4.2.-</ecNumber>
    </recommendedName>
</protein>
<keyword evidence="5" id="KW-1185">Reference proteome</keyword>
<dbReference type="PANTHER" id="PTHR45740">
    <property type="entry name" value="POLY [ADP-RIBOSE] POLYMERASE"/>
    <property type="match status" value="1"/>
</dbReference>
<dbReference type="GO" id="GO:0005634">
    <property type="term" value="C:nucleus"/>
    <property type="evidence" value="ECO:0007669"/>
    <property type="project" value="TreeGrafter"/>
</dbReference>
<dbReference type="InterPro" id="IPR051712">
    <property type="entry name" value="ARTD-AVP"/>
</dbReference>
<organism evidence="4 5">
    <name type="scientific">Thecamonas trahens ATCC 50062</name>
    <dbReference type="NCBI Taxonomy" id="461836"/>
    <lineage>
        <taxon>Eukaryota</taxon>
        <taxon>Apusozoa</taxon>
        <taxon>Apusomonadida</taxon>
        <taxon>Apusomonadidae</taxon>
        <taxon>Thecamonas</taxon>
    </lineage>
</organism>
<feature type="region of interest" description="Disordered" evidence="2">
    <location>
        <begin position="1"/>
        <end position="52"/>
    </location>
</feature>
<dbReference type="Proteomes" id="UP000054408">
    <property type="component" value="Unassembled WGS sequence"/>
</dbReference>
<feature type="compositionally biased region" description="Low complexity" evidence="2">
    <location>
        <begin position="31"/>
        <end position="52"/>
    </location>
</feature>
<dbReference type="eggNOG" id="ENOG502S6U3">
    <property type="taxonomic scope" value="Eukaryota"/>
</dbReference>
<dbReference type="GeneID" id="25564253"/>